<dbReference type="Gene3D" id="4.10.410.40">
    <property type="match status" value="1"/>
</dbReference>
<keyword evidence="3" id="KW-1185">Reference proteome</keyword>
<accession>A0A395LMW3</accession>
<evidence type="ECO:0008006" key="4">
    <source>
        <dbReference type="Google" id="ProtNLM"/>
    </source>
</evidence>
<reference evidence="2 3" key="1">
    <citation type="submission" date="2018-07" db="EMBL/GenBank/DDBJ databases">
        <title>Erythrobacter nanhaiensis sp. nov., a novel member of the genus Erythrobacter isolated from the South China Sea.</title>
        <authorList>
            <person name="Chen X."/>
            <person name="Liu J."/>
        </authorList>
    </citation>
    <scope>NUCLEOTIDE SEQUENCE [LARGE SCALE GENOMIC DNA]</scope>
    <source>
        <strain evidence="2 3">S-5</strain>
    </source>
</reference>
<dbReference type="Proteomes" id="UP000254101">
    <property type="component" value="Unassembled WGS sequence"/>
</dbReference>
<comment type="caution">
    <text evidence="2">The sequence shown here is derived from an EMBL/GenBank/DDBJ whole genome shotgun (WGS) entry which is preliminary data.</text>
</comment>
<dbReference type="EMBL" id="QRBB01000002">
    <property type="protein sequence ID" value="RDS75960.1"/>
    <property type="molecule type" value="Genomic_DNA"/>
</dbReference>
<evidence type="ECO:0000313" key="3">
    <source>
        <dbReference type="Proteomes" id="UP000254101"/>
    </source>
</evidence>
<sequence>MAEGDGVVNTGGIEFHLTDDQGTLTKLKGVKTVTSPHLRVDEVETSDQDSGGTKEFSPAMGEWPDITVTLKHEPNSATHQLILEHLASKEKRAFKAVVVEEDGSTQDESGVIFLKSYEPDNGQLNNERMATLVGRPGPVTRADSVA</sequence>
<evidence type="ECO:0000313" key="2">
    <source>
        <dbReference type="EMBL" id="RDS75960.1"/>
    </source>
</evidence>
<gene>
    <name evidence="2" type="ORF">DL238_14915</name>
</gene>
<evidence type="ECO:0000256" key="1">
    <source>
        <dbReference type="SAM" id="MobiDB-lite"/>
    </source>
</evidence>
<protein>
    <recommendedName>
        <fullName evidence="4">Phage tail protein</fullName>
    </recommendedName>
</protein>
<dbReference type="AlphaFoldDB" id="A0A395LMW3"/>
<name>A0A395LMW3_9SPHN</name>
<organism evidence="2 3">
    <name type="scientific">Alteriqipengyuania lutimaris</name>
    <dbReference type="NCBI Taxonomy" id="1538146"/>
    <lineage>
        <taxon>Bacteria</taxon>
        <taxon>Pseudomonadati</taxon>
        <taxon>Pseudomonadota</taxon>
        <taxon>Alphaproteobacteria</taxon>
        <taxon>Sphingomonadales</taxon>
        <taxon>Erythrobacteraceae</taxon>
        <taxon>Alteriqipengyuania</taxon>
    </lineage>
</organism>
<proteinExistence type="predicted"/>
<feature type="region of interest" description="Disordered" evidence="1">
    <location>
        <begin position="38"/>
        <end position="62"/>
    </location>
</feature>
<dbReference type="RefSeq" id="WP_115493226.1">
    <property type="nucleotide sequence ID" value="NZ_JACHWW010000002.1"/>
</dbReference>